<dbReference type="AlphaFoldDB" id="W6MFS7"/>
<dbReference type="PANTHER" id="PTHR12436:SF4">
    <property type="entry name" value="LEUKOCYTE RECEPTOR CLUSTER MEMBER 8"/>
    <property type="match status" value="1"/>
</dbReference>
<dbReference type="GeneID" id="34517891"/>
<evidence type="ECO:0000259" key="2">
    <source>
        <dbReference type="Pfam" id="PF03399"/>
    </source>
</evidence>
<dbReference type="InterPro" id="IPR005062">
    <property type="entry name" value="SAC3/GANP/THP3_conserved"/>
</dbReference>
<dbReference type="PANTHER" id="PTHR12436">
    <property type="entry name" value="80 KDA MCM3-ASSOCIATED PROTEIN"/>
    <property type="match status" value="1"/>
</dbReference>
<reference evidence="3" key="2">
    <citation type="submission" date="2014-02" db="EMBL/GenBank/DDBJ databases">
        <title>Complete DNA sequence of /Kuraishia capsulata/ illustrates novel genomic features among budding yeasts (/Saccharomycotina/).</title>
        <authorList>
            <person name="Morales L."/>
            <person name="Noel B."/>
            <person name="Porcel B."/>
            <person name="Marcet-Houben M."/>
            <person name="Hullo M-F."/>
            <person name="Sacerdot C."/>
            <person name="Tekaia F."/>
            <person name="Leh-Louis V."/>
            <person name="Despons L."/>
            <person name="Khanna V."/>
            <person name="Aury J-M."/>
            <person name="Barbe V."/>
            <person name="Couloux A."/>
            <person name="Labadie K."/>
            <person name="Pelletier E."/>
            <person name="Souciet J-L."/>
            <person name="Boekhout T."/>
            <person name="Gabaldon T."/>
            <person name="Wincker P."/>
            <person name="Dujon B."/>
        </authorList>
    </citation>
    <scope>NUCLEOTIDE SEQUENCE</scope>
    <source>
        <strain evidence="3">CBS 1993</strain>
    </source>
</reference>
<dbReference type="RefSeq" id="XP_022456503.1">
    <property type="nucleotide sequence ID" value="XM_022604990.1"/>
</dbReference>
<protein>
    <recommendedName>
        <fullName evidence="2">SAC3/GANP/THP3 conserved domain-containing protein</fullName>
    </recommendedName>
</protein>
<feature type="compositionally biased region" description="Low complexity" evidence="1">
    <location>
        <begin position="122"/>
        <end position="141"/>
    </location>
</feature>
<dbReference type="OrthoDB" id="199574at2759"/>
<gene>
    <name evidence="3" type="ORF">KUCA_T00000449001</name>
</gene>
<keyword evidence="4" id="KW-1185">Reference proteome</keyword>
<dbReference type="GO" id="GO:0005634">
    <property type="term" value="C:nucleus"/>
    <property type="evidence" value="ECO:0007669"/>
    <property type="project" value="TreeGrafter"/>
</dbReference>
<evidence type="ECO:0000313" key="4">
    <source>
        <dbReference type="Proteomes" id="UP000019384"/>
    </source>
</evidence>
<sequence length="502" mass="57771">MTEFISSSFQKSTSLNYNTVQKEQFQAQLKDLINKAISENKILRNDWSKQTLPIFAGKPFERPTLACDSLRPTRSGVTLSLKSTDTHKRAKNVFAEENNVPEYSAKTPNSTKTSRIPALIPSIGSTGSSTGSSASSSTNSSKRPALEARIAPMEKVKKKKSDVMLSEDRKKLRAQRFERELSTPPPQFGPSDDTVEKDEIDQARPIIGTNQTLEKKYLRLTSQPLPENVRPIGVLEKTLKMLTNKYLSGSGTYPYLCDQLKSIRQDLTVQHIRTLFTIEIYEFHAKLAIEFKDLGEFNQCESQLKQLYETADTSVEEHFSQPEYMSYLILYHVITSNYQEVFMLKLKYQHMKNNFFFDLTYKIVDYCLADNYFELFKLYAMLKNTVNTSSSGLNPPPIHASKSWLKLKKHPLWFYLQLLEMIVSKERIKTLATICKAYRMISLEFLSAQLGFDSQKDLEEYLEKLQIKEFQTNETLECFKCKHVVETAKGRLYNRVDIKGQI</sequence>
<evidence type="ECO:0000256" key="1">
    <source>
        <dbReference type="SAM" id="MobiDB-lite"/>
    </source>
</evidence>
<dbReference type="Proteomes" id="UP000019384">
    <property type="component" value="Unassembled WGS sequence"/>
</dbReference>
<reference evidence="3" key="1">
    <citation type="submission" date="2013-12" db="EMBL/GenBank/DDBJ databases">
        <authorList>
            <person name="Genoscope - CEA"/>
        </authorList>
    </citation>
    <scope>NUCLEOTIDE SEQUENCE</scope>
    <source>
        <strain evidence="3">CBS 1993</strain>
    </source>
</reference>
<name>W6MFS7_9ASCO</name>
<accession>W6MFS7</accession>
<dbReference type="HOGENOM" id="CLU_015513_4_0_1"/>
<feature type="region of interest" description="Disordered" evidence="1">
    <location>
        <begin position="102"/>
        <end position="148"/>
    </location>
</feature>
<proteinExistence type="predicted"/>
<organism evidence="3 4">
    <name type="scientific">Kuraishia capsulata CBS 1993</name>
    <dbReference type="NCBI Taxonomy" id="1382522"/>
    <lineage>
        <taxon>Eukaryota</taxon>
        <taxon>Fungi</taxon>
        <taxon>Dikarya</taxon>
        <taxon>Ascomycota</taxon>
        <taxon>Saccharomycotina</taxon>
        <taxon>Pichiomycetes</taxon>
        <taxon>Pichiales</taxon>
        <taxon>Pichiaceae</taxon>
        <taxon>Kuraishia</taxon>
    </lineage>
</organism>
<dbReference type="Gene3D" id="1.25.40.990">
    <property type="match status" value="1"/>
</dbReference>
<dbReference type="EMBL" id="HG793125">
    <property type="protein sequence ID" value="CDK24486.1"/>
    <property type="molecule type" value="Genomic_DNA"/>
</dbReference>
<dbReference type="STRING" id="1382522.W6MFS7"/>
<evidence type="ECO:0000313" key="3">
    <source>
        <dbReference type="EMBL" id="CDK24486.1"/>
    </source>
</evidence>
<dbReference type="Pfam" id="PF03399">
    <property type="entry name" value="SAC3_GANP"/>
    <property type="match status" value="1"/>
</dbReference>
<feature type="domain" description="SAC3/GANP/THP3 conserved" evidence="2">
    <location>
        <begin position="211"/>
        <end position="467"/>
    </location>
</feature>
<dbReference type="InterPro" id="IPR045107">
    <property type="entry name" value="SAC3/GANP/THP3"/>
</dbReference>